<comment type="caution">
    <text evidence="2">The sequence shown here is derived from an EMBL/GenBank/DDBJ whole genome shotgun (WGS) entry which is preliminary data.</text>
</comment>
<dbReference type="AlphaFoldDB" id="A0A6G1BPJ7"/>
<reference evidence="2 3" key="1">
    <citation type="submission" date="2019-11" db="EMBL/GenBank/DDBJ databases">
        <title>Whole genome sequence of Oryza granulata.</title>
        <authorList>
            <person name="Li W."/>
        </authorList>
    </citation>
    <scope>NUCLEOTIDE SEQUENCE [LARGE SCALE GENOMIC DNA]</scope>
    <source>
        <strain evidence="3">cv. Menghai</strain>
        <tissue evidence="2">Leaf</tissue>
    </source>
</reference>
<organism evidence="2 3">
    <name type="scientific">Oryza meyeriana var. granulata</name>
    <dbReference type="NCBI Taxonomy" id="110450"/>
    <lineage>
        <taxon>Eukaryota</taxon>
        <taxon>Viridiplantae</taxon>
        <taxon>Streptophyta</taxon>
        <taxon>Embryophyta</taxon>
        <taxon>Tracheophyta</taxon>
        <taxon>Spermatophyta</taxon>
        <taxon>Magnoliopsida</taxon>
        <taxon>Liliopsida</taxon>
        <taxon>Poales</taxon>
        <taxon>Poaceae</taxon>
        <taxon>BOP clade</taxon>
        <taxon>Oryzoideae</taxon>
        <taxon>Oryzeae</taxon>
        <taxon>Oryzinae</taxon>
        <taxon>Oryza</taxon>
        <taxon>Oryza meyeriana</taxon>
    </lineage>
</organism>
<evidence type="ECO:0000313" key="3">
    <source>
        <dbReference type="Proteomes" id="UP000479710"/>
    </source>
</evidence>
<proteinExistence type="predicted"/>
<evidence type="ECO:0000313" key="2">
    <source>
        <dbReference type="EMBL" id="KAF0889870.1"/>
    </source>
</evidence>
<dbReference type="Proteomes" id="UP000479710">
    <property type="component" value="Unassembled WGS sequence"/>
</dbReference>
<protein>
    <submittedName>
        <fullName evidence="2">Uncharacterized protein</fullName>
    </submittedName>
</protein>
<name>A0A6G1BPJ7_9ORYZ</name>
<feature type="region of interest" description="Disordered" evidence="1">
    <location>
        <begin position="1"/>
        <end position="26"/>
    </location>
</feature>
<accession>A0A6G1BPJ7</accession>
<evidence type="ECO:0000256" key="1">
    <source>
        <dbReference type="SAM" id="MobiDB-lite"/>
    </source>
</evidence>
<keyword evidence="3" id="KW-1185">Reference proteome</keyword>
<gene>
    <name evidence="2" type="ORF">E2562_033846</name>
</gene>
<dbReference type="EMBL" id="SPHZ02000012">
    <property type="protein sequence ID" value="KAF0889870.1"/>
    <property type="molecule type" value="Genomic_DNA"/>
</dbReference>
<sequence length="136" mass="15044">MGSINVNGPGLRPMHPTGLEGRDGGDGETRLLRRLRLLQARLRLRDEEEEGRVCFDAAACVWQGKGREGCLLVATVTNNIAASTTIPSLASPAVVEYYHEFRSKFFPEMARCDDIYCSMTSQQARLLQGISSIEKI</sequence>